<evidence type="ECO:0000256" key="3">
    <source>
        <dbReference type="ARBA" id="ARBA00022737"/>
    </source>
</evidence>
<evidence type="ECO:0000259" key="9">
    <source>
        <dbReference type="PROSITE" id="PS50157"/>
    </source>
</evidence>
<feature type="domain" description="C2H2-type" evidence="9">
    <location>
        <begin position="30"/>
        <end position="57"/>
    </location>
</feature>
<organism evidence="10 11">
    <name type="scientific">Helopsaltes ochotensis</name>
    <name type="common">Middendorff's grasshopper-warbler</name>
    <dbReference type="NCBI Taxonomy" id="3150915"/>
    <lineage>
        <taxon>Eukaryota</taxon>
        <taxon>Metazoa</taxon>
        <taxon>Chordata</taxon>
        <taxon>Craniata</taxon>
        <taxon>Vertebrata</taxon>
        <taxon>Euteleostomi</taxon>
        <taxon>Archelosauria</taxon>
        <taxon>Archosauria</taxon>
        <taxon>Dinosauria</taxon>
        <taxon>Saurischia</taxon>
        <taxon>Theropoda</taxon>
        <taxon>Coelurosauria</taxon>
        <taxon>Aves</taxon>
        <taxon>Neognathae</taxon>
        <taxon>Neoaves</taxon>
        <taxon>Telluraves</taxon>
        <taxon>Australaves</taxon>
        <taxon>Passeriformes</taxon>
        <taxon>Sylvioidea</taxon>
        <taxon>Locustellidae</taxon>
        <taxon>Helopsaltes</taxon>
    </lineage>
</organism>
<dbReference type="GO" id="GO:0010468">
    <property type="term" value="P:regulation of gene expression"/>
    <property type="evidence" value="ECO:0007669"/>
    <property type="project" value="TreeGrafter"/>
</dbReference>
<keyword evidence="11" id="KW-1185">Reference proteome</keyword>
<evidence type="ECO:0000313" key="10">
    <source>
        <dbReference type="EMBL" id="NXO46819.1"/>
    </source>
</evidence>
<feature type="compositionally biased region" description="Basic and acidic residues" evidence="8">
    <location>
        <begin position="19"/>
        <end position="33"/>
    </location>
</feature>
<dbReference type="OrthoDB" id="9199459at2759"/>
<dbReference type="FunFam" id="3.30.160.60:FF:001532">
    <property type="entry name" value="Zinc finger protein 483"/>
    <property type="match status" value="1"/>
</dbReference>
<dbReference type="FunFam" id="3.30.160.60:FF:000490">
    <property type="entry name" value="Zinc finger protein 605"/>
    <property type="match status" value="1"/>
</dbReference>
<dbReference type="SUPFAM" id="SSF57667">
    <property type="entry name" value="beta-beta-alpha zinc fingers"/>
    <property type="match status" value="1"/>
</dbReference>
<proteinExistence type="predicted"/>
<dbReference type="Pfam" id="PF00096">
    <property type="entry name" value="zf-C2H2"/>
    <property type="match status" value="2"/>
</dbReference>
<dbReference type="GO" id="GO:0008270">
    <property type="term" value="F:zinc ion binding"/>
    <property type="evidence" value="ECO:0007669"/>
    <property type="project" value="UniProtKB-KW"/>
</dbReference>
<dbReference type="PROSITE" id="PS00028">
    <property type="entry name" value="ZINC_FINGER_C2H2_1"/>
    <property type="match status" value="1"/>
</dbReference>
<dbReference type="InterPro" id="IPR036236">
    <property type="entry name" value="Znf_C2H2_sf"/>
</dbReference>
<comment type="caution">
    <text evidence="10">The sequence shown here is derived from an EMBL/GenBank/DDBJ whole genome shotgun (WGS) entry which is preliminary data.</text>
</comment>
<sequence>ERPSLCKEGGQRSRGSSELVEKLPGGEKPHKCPECGKGFSRSSLLMRHKRIHTGEWPYRCGECGKSFSKKGNLTKHEI</sequence>
<feature type="non-terminal residue" evidence="10">
    <location>
        <position position="1"/>
    </location>
</feature>
<dbReference type="Proteomes" id="UP000572057">
    <property type="component" value="Unassembled WGS sequence"/>
</dbReference>
<dbReference type="InterPro" id="IPR050331">
    <property type="entry name" value="Zinc_finger"/>
</dbReference>
<dbReference type="EMBL" id="VXBM01007431">
    <property type="protein sequence ID" value="NXO46819.1"/>
    <property type="molecule type" value="Genomic_DNA"/>
</dbReference>
<feature type="domain" description="C2H2-type" evidence="9">
    <location>
        <begin position="58"/>
        <end position="78"/>
    </location>
</feature>
<evidence type="ECO:0000256" key="5">
    <source>
        <dbReference type="ARBA" id="ARBA00022833"/>
    </source>
</evidence>
<feature type="compositionally biased region" description="Basic and acidic residues" evidence="8">
    <location>
        <begin position="1"/>
        <end position="11"/>
    </location>
</feature>
<keyword evidence="5" id="KW-0862">Zinc</keyword>
<evidence type="ECO:0000313" key="11">
    <source>
        <dbReference type="Proteomes" id="UP000572057"/>
    </source>
</evidence>
<dbReference type="PROSITE" id="PS50157">
    <property type="entry name" value="ZINC_FINGER_C2H2_2"/>
    <property type="match status" value="2"/>
</dbReference>
<dbReference type="PANTHER" id="PTHR16515:SF66">
    <property type="entry name" value="C2H2-TYPE DOMAIN-CONTAINING PROTEIN"/>
    <property type="match status" value="1"/>
</dbReference>
<evidence type="ECO:0000256" key="6">
    <source>
        <dbReference type="ARBA" id="ARBA00023242"/>
    </source>
</evidence>
<evidence type="ECO:0000256" key="1">
    <source>
        <dbReference type="ARBA" id="ARBA00004123"/>
    </source>
</evidence>
<protein>
    <submittedName>
        <fullName evidence="10">ZN189 protein</fullName>
    </submittedName>
</protein>
<dbReference type="Gene3D" id="3.30.160.60">
    <property type="entry name" value="Classic Zinc Finger"/>
    <property type="match status" value="2"/>
</dbReference>
<evidence type="ECO:0000256" key="4">
    <source>
        <dbReference type="ARBA" id="ARBA00022771"/>
    </source>
</evidence>
<evidence type="ECO:0000256" key="2">
    <source>
        <dbReference type="ARBA" id="ARBA00022723"/>
    </source>
</evidence>
<keyword evidence="2" id="KW-0479">Metal-binding</keyword>
<dbReference type="PRINTS" id="PR00048">
    <property type="entry name" value="ZINCFINGER"/>
</dbReference>
<dbReference type="SMART" id="SM00355">
    <property type="entry name" value="ZnF_C2H2"/>
    <property type="match status" value="2"/>
</dbReference>
<dbReference type="InterPro" id="IPR013087">
    <property type="entry name" value="Znf_C2H2_type"/>
</dbReference>
<keyword evidence="3" id="KW-0677">Repeat</keyword>
<accession>A0A7L1SE26</accession>
<gene>
    <name evidence="10" type="primary">Znf189_1</name>
    <name evidence="10" type="ORF">LOCOCH_R11880</name>
</gene>
<dbReference type="PANTHER" id="PTHR16515">
    <property type="entry name" value="PR DOMAIN ZINC FINGER PROTEIN"/>
    <property type="match status" value="1"/>
</dbReference>
<reference evidence="11" key="1">
    <citation type="submission" date="2019-09" db="EMBL/GenBank/DDBJ databases">
        <title>Bird 10,000 Genomes (B10K) Project - Family phase.</title>
        <authorList>
            <person name="Zhang G."/>
        </authorList>
    </citation>
    <scope>NUCLEOTIDE SEQUENCE [LARGE SCALE GENOMIC DNA]</scope>
</reference>
<name>A0A7L1SE26_9PASS</name>
<comment type="subcellular location">
    <subcellularLocation>
        <location evidence="1">Nucleus</location>
    </subcellularLocation>
</comment>
<dbReference type="GO" id="GO:0005634">
    <property type="term" value="C:nucleus"/>
    <property type="evidence" value="ECO:0007669"/>
    <property type="project" value="UniProtKB-SubCell"/>
</dbReference>
<keyword evidence="6" id="KW-0539">Nucleus</keyword>
<feature type="non-terminal residue" evidence="10">
    <location>
        <position position="78"/>
    </location>
</feature>
<dbReference type="AlphaFoldDB" id="A0A7L1SE26"/>
<evidence type="ECO:0000256" key="8">
    <source>
        <dbReference type="SAM" id="MobiDB-lite"/>
    </source>
</evidence>
<keyword evidence="4 7" id="KW-0863">Zinc-finger</keyword>
<evidence type="ECO:0000256" key="7">
    <source>
        <dbReference type="PROSITE-ProRule" id="PRU00042"/>
    </source>
</evidence>
<feature type="region of interest" description="Disordered" evidence="8">
    <location>
        <begin position="1"/>
        <end position="33"/>
    </location>
</feature>